<comment type="caution">
    <text evidence="1">The sequence shown here is derived from an EMBL/GenBank/DDBJ whole genome shotgun (WGS) entry which is preliminary data.</text>
</comment>
<dbReference type="AlphaFoldDB" id="A0AAN9R7I9"/>
<gene>
    <name evidence="1" type="ORF">VNO77_04172</name>
</gene>
<sequence>MRCILPNFMDRKKENEQHFALDAMLYSIRQPPRSLKNQIHKKNYASSPKGKEFVQKGGLKIKMHTPLNFVPNKWYRGGLNGTRDENGSMLWSTKLAEGLYMLEMSCDEIVFYIIYIFRNEENLGRFREAQLTDLSSSQFRGICNLERMSQWSIDYDLQAEKEYNSWQKDHHVPTTEGIEGVTQWLNSTTLNKETLENEVTGQDNPFNIFRSTFQSTWLLHGSYMEGYGLTSSEYGAGVDHYTSLECALVHRHGIDTLHSHAWVRAKSLCSRFPDFTLNDCPSLLPSIQSVFCGLYHHDYKVRHQSFNISNTNSSTMLELLSTAATNRATAIQNWTHITNNFKWI</sequence>
<protein>
    <submittedName>
        <fullName evidence="1">Uncharacterized protein</fullName>
    </submittedName>
</protein>
<proteinExistence type="predicted"/>
<evidence type="ECO:0000313" key="2">
    <source>
        <dbReference type="Proteomes" id="UP001367508"/>
    </source>
</evidence>
<organism evidence="1 2">
    <name type="scientific">Canavalia gladiata</name>
    <name type="common">Sword bean</name>
    <name type="synonym">Dolichos gladiatus</name>
    <dbReference type="NCBI Taxonomy" id="3824"/>
    <lineage>
        <taxon>Eukaryota</taxon>
        <taxon>Viridiplantae</taxon>
        <taxon>Streptophyta</taxon>
        <taxon>Embryophyta</taxon>
        <taxon>Tracheophyta</taxon>
        <taxon>Spermatophyta</taxon>
        <taxon>Magnoliopsida</taxon>
        <taxon>eudicotyledons</taxon>
        <taxon>Gunneridae</taxon>
        <taxon>Pentapetalae</taxon>
        <taxon>rosids</taxon>
        <taxon>fabids</taxon>
        <taxon>Fabales</taxon>
        <taxon>Fabaceae</taxon>
        <taxon>Papilionoideae</taxon>
        <taxon>50 kb inversion clade</taxon>
        <taxon>NPAAA clade</taxon>
        <taxon>indigoferoid/millettioid clade</taxon>
        <taxon>Phaseoleae</taxon>
        <taxon>Canavalia</taxon>
    </lineage>
</organism>
<dbReference type="EMBL" id="JAYMYQ010000001">
    <property type="protein sequence ID" value="KAK7362072.1"/>
    <property type="molecule type" value="Genomic_DNA"/>
</dbReference>
<dbReference type="Proteomes" id="UP001367508">
    <property type="component" value="Unassembled WGS sequence"/>
</dbReference>
<name>A0AAN9R7I9_CANGL</name>
<reference evidence="1 2" key="1">
    <citation type="submission" date="2024-01" db="EMBL/GenBank/DDBJ databases">
        <title>The genomes of 5 underutilized Papilionoideae crops provide insights into root nodulation and disease resistanc.</title>
        <authorList>
            <person name="Jiang F."/>
        </authorList>
    </citation>
    <scope>NUCLEOTIDE SEQUENCE [LARGE SCALE GENOMIC DNA]</scope>
    <source>
        <strain evidence="1">LVBAO_FW01</strain>
        <tissue evidence="1">Leaves</tissue>
    </source>
</reference>
<accession>A0AAN9R7I9</accession>
<keyword evidence="2" id="KW-1185">Reference proteome</keyword>
<evidence type="ECO:0000313" key="1">
    <source>
        <dbReference type="EMBL" id="KAK7362072.1"/>
    </source>
</evidence>